<dbReference type="VEuPathDB" id="FungiDB:H310_11658"/>
<sequence>MDGQVQHVRVVGAERDDLSRVGALEFDNRHGSNAAKHTDVAGHFHHWVAQMPPCLHFLGIQLGQVILFFDRRAHRRLHLQHGIASMVVRGTTTHLGRRFGDPSLLGLVHLRLQRGLQRVQLGLQRCNLLHVGCFTGFQLLGPTGALRRLRTTLGRVESCREAYKPHAGPLATASPSQPG</sequence>
<reference evidence="1" key="1">
    <citation type="submission" date="2013-12" db="EMBL/GenBank/DDBJ databases">
        <title>The Genome Sequence of Aphanomyces invadans NJM9701.</title>
        <authorList>
            <consortium name="The Broad Institute Genomics Platform"/>
            <person name="Russ C."/>
            <person name="Tyler B."/>
            <person name="van West P."/>
            <person name="Dieguez-Uribeondo J."/>
            <person name="Young S.K."/>
            <person name="Zeng Q."/>
            <person name="Gargeya S."/>
            <person name="Fitzgerald M."/>
            <person name="Abouelleil A."/>
            <person name="Alvarado L."/>
            <person name="Chapman S.B."/>
            <person name="Gainer-Dewar J."/>
            <person name="Goldberg J."/>
            <person name="Griggs A."/>
            <person name="Gujja S."/>
            <person name="Hansen M."/>
            <person name="Howarth C."/>
            <person name="Imamovic A."/>
            <person name="Ireland A."/>
            <person name="Larimer J."/>
            <person name="McCowan C."/>
            <person name="Murphy C."/>
            <person name="Pearson M."/>
            <person name="Poon T.W."/>
            <person name="Priest M."/>
            <person name="Roberts A."/>
            <person name="Saif S."/>
            <person name="Shea T."/>
            <person name="Sykes S."/>
            <person name="Wortman J."/>
            <person name="Nusbaum C."/>
            <person name="Birren B."/>
        </authorList>
    </citation>
    <scope>NUCLEOTIDE SEQUENCE [LARGE SCALE GENOMIC DNA]</scope>
    <source>
        <strain evidence="1">NJM9701</strain>
    </source>
</reference>
<dbReference type="AlphaFoldDB" id="A0A024TMS6"/>
<dbReference type="GeneID" id="20088708"/>
<organism evidence="1">
    <name type="scientific">Aphanomyces invadans</name>
    <dbReference type="NCBI Taxonomy" id="157072"/>
    <lineage>
        <taxon>Eukaryota</taxon>
        <taxon>Sar</taxon>
        <taxon>Stramenopiles</taxon>
        <taxon>Oomycota</taxon>
        <taxon>Saprolegniomycetes</taxon>
        <taxon>Saprolegniales</taxon>
        <taxon>Verrucalvaceae</taxon>
        <taxon>Aphanomyces</taxon>
    </lineage>
</organism>
<protein>
    <submittedName>
        <fullName evidence="1">Uncharacterized protein</fullName>
    </submittedName>
</protein>
<dbReference type="RefSeq" id="XP_008876617.1">
    <property type="nucleotide sequence ID" value="XM_008878395.1"/>
</dbReference>
<dbReference type="EMBL" id="KI913984">
    <property type="protein sequence ID" value="ETV94672.1"/>
    <property type="molecule type" value="Genomic_DNA"/>
</dbReference>
<proteinExistence type="predicted"/>
<accession>A0A024TMS6</accession>
<name>A0A024TMS6_9STRA</name>
<gene>
    <name evidence="1" type="ORF">H310_11658</name>
</gene>
<evidence type="ECO:0000313" key="1">
    <source>
        <dbReference type="EMBL" id="ETV94672.1"/>
    </source>
</evidence>